<accession>A5C4V9</accession>
<name>A5C4V9_VITVI</name>
<dbReference type="SUPFAM" id="SSF49562">
    <property type="entry name" value="C2 domain (Calcium/lipid-binding domain, CaLB)"/>
    <property type="match status" value="1"/>
</dbReference>
<dbReference type="Pfam" id="PF13041">
    <property type="entry name" value="PPR_2"/>
    <property type="match status" value="2"/>
</dbReference>
<feature type="repeat" description="PPR" evidence="2">
    <location>
        <begin position="456"/>
        <end position="490"/>
    </location>
</feature>
<dbReference type="EMBL" id="AM482406">
    <property type="protein sequence ID" value="CAN75306.1"/>
    <property type="molecule type" value="Genomic_DNA"/>
</dbReference>
<dbReference type="GO" id="GO:0003729">
    <property type="term" value="F:mRNA binding"/>
    <property type="evidence" value="ECO:0007669"/>
    <property type="project" value="UniProtKB-ARBA"/>
</dbReference>
<organism evidence="3">
    <name type="scientific">Vitis vinifera</name>
    <name type="common">Grape</name>
    <dbReference type="NCBI Taxonomy" id="29760"/>
    <lineage>
        <taxon>Eukaryota</taxon>
        <taxon>Viridiplantae</taxon>
        <taxon>Streptophyta</taxon>
        <taxon>Embryophyta</taxon>
        <taxon>Tracheophyta</taxon>
        <taxon>Spermatophyta</taxon>
        <taxon>Magnoliopsida</taxon>
        <taxon>eudicotyledons</taxon>
        <taxon>Gunneridae</taxon>
        <taxon>Pentapetalae</taxon>
        <taxon>rosids</taxon>
        <taxon>Vitales</taxon>
        <taxon>Vitaceae</taxon>
        <taxon>Viteae</taxon>
        <taxon>Vitis</taxon>
    </lineage>
</organism>
<dbReference type="PANTHER" id="PTHR24015:SF1063">
    <property type="entry name" value="OS12G0156900 PROTEIN"/>
    <property type="match status" value="1"/>
</dbReference>
<dbReference type="FunFam" id="1.25.40.10:FF:000090">
    <property type="entry name" value="Pentatricopeptide repeat-containing protein, chloroplastic"/>
    <property type="match status" value="1"/>
</dbReference>
<protein>
    <submittedName>
        <fullName evidence="3">Uncharacterized protein</fullName>
    </submittedName>
</protein>
<gene>
    <name evidence="3" type="ORF">VITISV_040403</name>
</gene>
<dbReference type="Gene3D" id="1.25.40.10">
    <property type="entry name" value="Tetratricopeptide repeat domain"/>
    <property type="match status" value="6"/>
</dbReference>
<dbReference type="PANTHER" id="PTHR24015">
    <property type="entry name" value="OS07G0578800 PROTEIN-RELATED"/>
    <property type="match status" value="1"/>
</dbReference>
<reference evidence="3" key="1">
    <citation type="journal article" date="2007" name="PLoS ONE">
        <title>The first genome sequence of an elite grapevine cultivar (Pinot noir Vitis vinifera L.): coping with a highly heterozygous genome.</title>
        <authorList>
            <person name="Velasco R."/>
            <person name="Zharkikh A."/>
            <person name="Troggio M."/>
            <person name="Cartwright D.A."/>
            <person name="Cestaro A."/>
            <person name="Pruss D."/>
            <person name="Pindo M."/>
            <person name="FitzGerald L.M."/>
            <person name="Vezzulli S."/>
            <person name="Reid J."/>
            <person name="Malacarne G."/>
            <person name="Iliev D."/>
            <person name="Coppola G."/>
            <person name="Wardell B."/>
            <person name="Micheletti D."/>
            <person name="Macalma T."/>
            <person name="Facci M."/>
            <person name="Mitchell J.T."/>
            <person name="Perazzolli M."/>
            <person name="Eldredge G."/>
            <person name="Gatto P."/>
            <person name="Oyzerski R."/>
            <person name="Moretto M."/>
            <person name="Gutin N."/>
            <person name="Stefanini M."/>
            <person name="Chen Y."/>
            <person name="Segala C."/>
            <person name="Davenport C."/>
            <person name="Dematte L."/>
            <person name="Mraz A."/>
            <person name="Battilana J."/>
            <person name="Stormo K."/>
            <person name="Costa F."/>
            <person name="Tao Q."/>
            <person name="Si-Ammour A."/>
            <person name="Harkins T."/>
            <person name="Lackey A."/>
            <person name="Perbost C."/>
            <person name="Taillon B."/>
            <person name="Stella A."/>
            <person name="Solovyev V."/>
            <person name="Fawcett J.A."/>
            <person name="Sterck L."/>
            <person name="Vandepoele K."/>
            <person name="Grando S.M."/>
            <person name="Toppo S."/>
            <person name="Moser C."/>
            <person name="Lanchbury J."/>
            <person name="Bogden R."/>
            <person name="Skolnick M."/>
            <person name="Sgaramella V."/>
            <person name="Bhatnagar S.K."/>
            <person name="Fontana P."/>
            <person name="Gutin A."/>
            <person name="Van de Peer Y."/>
            <person name="Salamini F."/>
            <person name="Viola R."/>
        </authorList>
    </citation>
    <scope>NUCLEOTIDE SEQUENCE</scope>
</reference>
<dbReference type="Gene3D" id="2.60.40.150">
    <property type="entry name" value="C2 domain"/>
    <property type="match status" value="1"/>
</dbReference>
<dbReference type="InterPro" id="IPR035892">
    <property type="entry name" value="C2_domain_sf"/>
</dbReference>
<keyword evidence="1" id="KW-0677">Repeat</keyword>
<dbReference type="InterPro" id="IPR046960">
    <property type="entry name" value="PPR_At4g14850-like_plant"/>
</dbReference>
<dbReference type="GO" id="GO:0009451">
    <property type="term" value="P:RNA modification"/>
    <property type="evidence" value="ECO:0007669"/>
    <property type="project" value="InterPro"/>
</dbReference>
<dbReference type="OrthoDB" id="742671at2759"/>
<dbReference type="InterPro" id="IPR002885">
    <property type="entry name" value="PPR_rpt"/>
</dbReference>
<dbReference type="Pfam" id="PF20431">
    <property type="entry name" value="E_motif"/>
    <property type="match status" value="1"/>
</dbReference>
<proteinExistence type="predicted"/>
<dbReference type="ExpressionAtlas" id="A5C4V9">
    <property type="expression patterns" value="baseline and differential"/>
</dbReference>
<dbReference type="NCBIfam" id="TIGR00756">
    <property type="entry name" value="PPR"/>
    <property type="match status" value="4"/>
</dbReference>
<evidence type="ECO:0000256" key="2">
    <source>
        <dbReference type="PROSITE-ProRule" id="PRU00708"/>
    </source>
</evidence>
<dbReference type="SUPFAM" id="SSF48452">
    <property type="entry name" value="TPR-like"/>
    <property type="match status" value="1"/>
</dbReference>
<sequence>MRSPFRNAYKVFEEITQRNVFIRNSAYSLYYRSMFNTYAYYEEPVEFHGEKDNVISWTSKISSLVKQNQSELAVGLFKMMLMTEQRPNHVTVLSVIRAISGLGLEDMMRVICGSVIKLGFESEVSVATALIGFYSDYDMGIVWKIFNQTPIKDLVLWSAMVSACVKSGQYGEAFEIFRAMQYDGVEPNHVSIVSILPACANVGALLFGKEIHGFSIKKMFHPLTNVHNSLVDMYAKCRNFKASMLVFDQILEKDLISWTTIIRGCIENDCPREAFKAFSRMQFSCFGADETIVQDLIVAIIQADEHKFGIAFHGFLLKNGLLAFVSIGTALLQMYAKFGELESAIIVFDQLNKKDYISWSAMISVHAHSRHPYNALETFKQMQSTDERPNEITFVSLLQACSLIGAQELGESIQAHATKAGYLSNAFLSSALIDLYCKFGRINQGRAIFNEIPTKDLVCWSSMINGYGLNGCGDEALETFSNMLACGVKPNEVVFISVLSACSHCGLEHEGWSCFSSMEQKYGIIPKLPHYACMVDLISRRGNIEGALQFVNKMPMEPDKRIWGALLAGCRSTHGSIEIAELVAERLIGLDPQNTSYYVILSNLYAEQGRWGDVERLRKLVDEKGLKKEMGYSMIEAQLDFCLERRKDEKTYWNGKFMFEFPHSEWKNSTHLKLRIMDKELFRGGGLIGETIIHLGGIITEGYTKGFMELTPAPYNVVLEDDTYKGMIKVGLKFIAKKEERRETGEYEVKEELIQARDYEVKEELIQTREYELKEVKEEYRETREFEAEKEQRRSIYKTITSVWKFSWWRLFFNKRTSYRNEKKQI</sequence>
<evidence type="ECO:0000256" key="1">
    <source>
        <dbReference type="ARBA" id="ARBA00022737"/>
    </source>
</evidence>
<dbReference type="Pfam" id="PF01535">
    <property type="entry name" value="PPR"/>
    <property type="match status" value="6"/>
</dbReference>
<dbReference type="InterPro" id="IPR046848">
    <property type="entry name" value="E_motif"/>
</dbReference>
<dbReference type="AlphaFoldDB" id="A5C4V9"/>
<feature type="repeat" description="PPR" evidence="2">
    <location>
        <begin position="153"/>
        <end position="187"/>
    </location>
</feature>
<dbReference type="FunFam" id="1.25.40.10:FF:000073">
    <property type="entry name" value="Pentatricopeptide repeat-containing protein chloroplastic"/>
    <property type="match status" value="1"/>
</dbReference>
<dbReference type="InterPro" id="IPR011990">
    <property type="entry name" value="TPR-like_helical_dom_sf"/>
</dbReference>
<evidence type="ECO:0000313" key="3">
    <source>
        <dbReference type="EMBL" id="CAN75306.1"/>
    </source>
</evidence>
<dbReference type="PROSITE" id="PS51375">
    <property type="entry name" value="PPR"/>
    <property type="match status" value="3"/>
</dbReference>
<feature type="repeat" description="PPR" evidence="2">
    <location>
        <begin position="355"/>
        <end position="389"/>
    </location>
</feature>